<name>A0A328DVT3_9ASTE</name>
<evidence type="ECO:0000313" key="2">
    <source>
        <dbReference type="Proteomes" id="UP000249390"/>
    </source>
</evidence>
<reference evidence="1 2" key="1">
    <citation type="submission" date="2018-06" db="EMBL/GenBank/DDBJ databases">
        <title>The Genome of Cuscuta australis (Dodder) Provides Insight into the Evolution of Plant Parasitism.</title>
        <authorList>
            <person name="Liu H."/>
        </authorList>
    </citation>
    <scope>NUCLEOTIDE SEQUENCE [LARGE SCALE GENOMIC DNA]</scope>
    <source>
        <strain evidence="2">cv. Yunnan</strain>
        <tissue evidence="1">Vines</tissue>
    </source>
</reference>
<sequence length="83" mass="9660">MHCPLFLGFSPSFDLDRFSAGWVWQYSVLIKLPRFSSSGIFSRSYKPQLCKKPQTGIFSVPRCGWFFKIYEDAVLCCRYSTTE</sequence>
<dbReference type="AlphaFoldDB" id="A0A328DVT3"/>
<dbReference type="EMBL" id="NQVE01000082">
    <property type="protein sequence ID" value="RAL49416.1"/>
    <property type="molecule type" value="Genomic_DNA"/>
</dbReference>
<accession>A0A328DVT3</accession>
<proteinExistence type="predicted"/>
<organism evidence="1 2">
    <name type="scientific">Cuscuta australis</name>
    <dbReference type="NCBI Taxonomy" id="267555"/>
    <lineage>
        <taxon>Eukaryota</taxon>
        <taxon>Viridiplantae</taxon>
        <taxon>Streptophyta</taxon>
        <taxon>Embryophyta</taxon>
        <taxon>Tracheophyta</taxon>
        <taxon>Spermatophyta</taxon>
        <taxon>Magnoliopsida</taxon>
        <taxon>eudicotyledons</taxon>
        <taxon>Gunneridae</taxon>
        <taxon>Pentapetalae</taxon>
        <taxon>asterids</taxon>
        <taxon>lamiids</taxon>
        <taxon>Solanales</taxon>
        <taxon>Convolvulaceae</taxon>
        <taxon>Cuscuteae</taxon>
        <taxon>Cuscuta</taxon>
        <taxon>Cuscuta subgen. Grammica</taxon>
        <taxon>Cuscuta sect. Cleistogrammica</taxon>
    </lineage>
</organism>
<evidence type="ECO:0000313" key="1">
    <source>
        <dbReference type="EMBL" id="RAL49416.1"/>
    </source>
</evidence>
<gene>
    <name evidence="1" type="ORF">DM860_012849</name>
</gene>
<comment type="caution">
    <text evidence="1">The sequence shown here is derived from an EMBL/GenBank/DDBJ whole genome shotgun (WGS) entry which is preliminary data.</text>
</comment>
<dbReference type="Proteomes" id="UP000249390">
    <property type="component" value="Unassembled WGS sequence"/>
</dbReference>
<protein>
    <submittedName>
        <fullName evidence="1">Uncharacterized protein</fullName>
    </submittedName>
</protein>
<keyword evidence="2" id="KW-1185">Reference proteome</keyword>